<dbReference type="EMBL" id="AAPV01000001">
    <property type="protein sequence ID" value="EAS84485.1"/>
    <property type="molecule type" value="Genomic_DNA"/>
</dbReference>
<dbReference type="HOGENOM" id="CLU_006937_8_1_5"/>
<keyword evidence="6" id="KW-0560">Oxidoreductase</keyword>
<accession>Q1V2P3</accession>
<reference evidence="8 9" key="1">
    <citation type="submission" date="2006-04" db="EMBL/GenBank/DDBJ databases">
        <authorList>
            <person name="Giovannoni S.J."/>
            <person name="Cho J.-C."/>
            <person name="Ferriera S."/>
            <person name="Johnson J."/>
            <person name="Kravitz S."/>
            <person name="Halpern A."/>
            <person name="Remington K."/>
            <person name="Beeson K."/>
            <person name="Tran B."/>
            <person name="Rogers Y.-H."/>
            <person name="Friedman R."/>
            <person name="Venter J.C."/>
        </authorList>
    </citation>
    <scope>NUCLEOTIDE SEQUENCE [LARGE SCALE GENOMIC DNA]</scope>
    <source>
        <strain evidence="8 9">HTCC1002</strain>
    </source>
</reference>
<dbReference type="InterPro" id="IPR020946">
    <property type="entry name" value="Flavin_mOase-like"/>
</dbReference>
<dbReference type="InterPro" id="IPR036188">
    <property type="entry name" value="FAD/NAD-bd_sf"/>
</dbReference>
<dbReference type="AlphaFoldDB" id="Q1V2P3"/>
<evidence type="ECO:0000256" key="5">
    <source>
        <dbReference type="ARBA" id="ARBA00022857"/>
    </source>
</evidence>
<evidence type="ECO:0000256" key="2">
    <source>
        <dbReference type="ARBA" id="ARBA00010139"/>
    </source>
</evidence>
<evidence type="ECO:0000256" key="6">
    <source>
        <dbReference type="ARBA" id="ARBA00023002"/>
    </source>
</evidence>
<evidence type="ECO:0000256" key="3">
    <source>
        <dbReference type="ARBA" id="ARBA00022630"/>
    </source>
</evidence>
<name>Q1V2P3_PELU1</name>
<dbReference type="RefSeq" id="WP_006997072.1">
    <property type="nucleotide sequence ID" value="NZ_CH724130.1"/>
</dbReference>
<dbReference type="GO" id="GO:0050661">
    <property type="term" value="F:NADP binding"/>
    <property type="evidence" value="ECO:0007669"/>
    <property type="project" value="InterPro"/>
</dbReference>
<comment type="similarity">
    <text evidence="2">Belongs to the FAD-binding monooxygenase family.</text>
</comment>
<dbReference type="Pfam" id="PF00743">
    <property type="entry name" value="FMO-like"/>
    <property type="match status" value="1"/>
</dbReference>
<evidence type="ECO:0000313" key="9">
    <source>
        <dbReference type="Proteomes" id="UP000005306"/>
    </source>
</evidence>
<proteinExistence type="inferred from homology"/>
<evidence type="ECO:0000313" key="8">
    <source>
        <dbReference type="EMBL" id="EAS84485.1"/>
    </source>
</evidence>
<evidence type="ECO:0000256" key="1">
    <source>
        <dbReference type="ARBA" id="ARBA00001974"/>
    </source>
</evidence>
<keyword evidence="4" id="KW-0274">FAD</keyword>
<dbReference type="PANTHER" id="PTHR43098">
    <property type="entry name" value="L-ORNITHINE N(5)-MONOOXYGENASE-RELATED"/>
    <property type="match status" value="1"/>
</dbReference>
<dbReference type="Proteomes" id="UP000005306">
    <property type="component" value="Unassembled WGS sequence"/>
</dbReference>
<dbReference type="PANTHER" id="PTHR43098:SF3">
    <property type="entry name" value="L-ORNITHINE N(5)-MONOOXYGENASE-RELATED"/>
    <property type="match status" value="1"/>
</dbReference>
<dbReference type="GO" id="GO:0004499">
    <property type="term" value="F:N,N-dimethylaniline monooxygenase activity"/>
    <property type="evidence" value="ECO:0007669"/>
    <property type="project" value="InterPro"/>
</dbReference>
<evidence type="ECO:0000256" key="4">
    <source>
        <dbReference type="ARBA" id="ARBA00022827"/>
    </source>
</evidence>
<gene>
    <name evidence="8" type="ORF">PU1002_02171</name>
</gene>
<dbReference type="GO" id="GO:0050660">
    <property type="term" value="F:flavin adenine dinucleotide binding"/>
    <property type="evidence" value="ECO:0007669"/>
    <property type="project" value="InterPro"/>
</dbReference>
<protein>
    <submittedName>
        <fullName evidence="8">Steroid monooxygenase</fullName>
    </submittedName>
</protein>
<keyword evidence="7 8" id="KW-0503">Monooxygenase</keyword>
<sequence>MVSYDAIIIGAGFSGIYQLHSLRDKLKLNTLVIESGKDLGGTWYWNRYPGARCDSESHTYNFTFSKEIFENWSWPERYSKQDIILEYLNYVVEKLSLKKDMLFDNKVIKAHFDEKSNLWNIKTNKDKTFLCKYLISAVGCLSAANIPKINGLRKFKGKWYHTGKWPHTGVDFKNKRVAQIGVGSTGIQLAPEIAKSAKKLSIFQRSPNFSIPARNEIVNDKYKKKIKDNYQEIRDLIKSTPTGHAFHFSSQSTFDVSNEDRKKIYENGWQKGGLGFRGLFKDITTNLDANKTVVNFIKEKVEATIQNKDYAKVVTDFNYPFATRRPTLNTDYYETFNKDNVELIDISKDLIKEITETGISTIENNYEFDIIVFATGYDAITGALLSIDMVGKNNIKLSELWKNGPLTYLGLQIPGFPNFFTITGPGSPSVLTNVPMAIEQHVEFITDCISHMEKNKYSTIETNNDYSLKWRGVIDKAVEETLIPESKSSWLYGGNIEGKPKVFMPYPSGLPKYKKICEDIVLKNYEGFNFDKH</sequence>
<comment type="caution">
    <text evidence="8">The sequence shown here is derived from an EMBL/GenBank/DDBJ whole genome shotgun (WGS) entry which is preliminary data.</text>
</comment>
<dbReference type="InterPro" id="IPR050775">
    <property type="entry name" value="FAD-binding_Monooxygenases"/>
</dbReference>
<dbReference type="SUPFAM" id="SSF51905">
    <property type="entry name" value="FAD/NAD(P)-binding domain"/>
    <property type="match status" value="2"/>
</dbReference>
<dbReference type="Gene3D" id="3.50.50.60">
    <property type="entry name" value="FAD/NAD(P)-binding domain"/>
    <property type="match status" value="2"/>
</dbReference>
<comment type="cofactor">
    <cofactor evidence="1">
        <name>FAD</name>
        <dbReference type="ChEBI" id="CHEBI:57692"/>
    </cofactor>
</comment>
<organism evidence="8 9">
    <name type="scientific">Pelagibacter ubique (strain HTCC1002)</name>
    <dbReference type="NCBI Taxonomy" id="314261"/>
    <lineage>
        <taxon>Bacteria</taxon>
        <taxon>Pseudomonadati</taxon>
        <taxon>Pseudomonadota</taxon>
        <taxon>Alphaproteobacteria</taxon>
        <taxon>Candidatus Pelagibacterales</taxon>
        <taxon>Candidatus Pelagibacteraceae</taxon>
        <taxon>Candidatus Pelagibacter</taxon>
    </lineage>
</organism>
<keyword evidence="5" id="KW-0521">NADP</keyword>
<evidence type="ECO:0000256" key="7">
    <source>
        <dbReference type="ARBA" id="ARBA00023033"/>
    </source>
</evidence>
<keyword evidence="3" id="KW-0285">Flavoprotein</keyword>